<dbReference type="EMBL" id="JACHBF010000005">
    <property type="protein sequence ID" value="MBB6491943.1"/>
    <property type="molecule type" value="Genomic_DNA"/>
</dbReference>
<evidence type="ECO:0000313" key="3">
    <source>
        <dbReference type="Proteomes" id="UP000471190"/>
    </source>
</evidence>
<proteinExistence type="predicted"/>
<organism evidence="2 3">
    <name type="scientific">Rhizobium tropici</name>
    <dbReference type="NCBI Taxonomy" id="398"/>
    <lineage>
        <taxon>Bacteria</taxon>
        <taxon>Pseudomonadati</taxon>
        <taxon>Pseudomonadota</taxon>
        <taxon>Alphaproteobacteria</taxon>
        <taxon>Hyphomicrobiales</taxon>
        <taxon>Rhizobiaceae</taxon>
        <taxon>Rhizobium/Agrobacterium group</taxon>
        <taxon>Rhizobium</taxon>
    </lineage>
</organism>
<dbReference type="RefSeq" id="WP_015339140.1">
    <property type="nucleotide sequence ID" value="NZ_JAADZA010000030.1"/>
</dbReference>
<accession>A0A6P1C9A2</accession>
<sequence length="61" mass="7079">MSILKLFFNHLLEEDREQEGDPLQHPMLASMSLEELADLPLMPENLGRPLDKRYVQPEECA</sequence>
<name>A0A6P1C9A2_RHITR</name>
<dbReference type="AlphaFoldDB" id="A0A6P1C9A2"/>
<dbReference type="Proteomes" id="UP000526625">
    <property type="component" value="Unassembled WGS sequence"/>
</dbReference>
<gene>
    <name evidence="1" type="ORF">GGD45_002345</name>
    <name evidence="2" type="ORF">GXW80_22495</name>
</gene>
<evidence type="ECO:0000313" key="1">
    <source>
        <dbReference type="EMBL" id="MBB6491943.1"/>
    </source>
</evidence>
<evidence type="ECO:0000313" key="4">
    <source>
        <dbReference type="Proteomes" id="UP000526625"/>
    </source>
</evidence>
<keyword evidence="4" id="KW-1185">Reference proteome</keyword>
<comment type="caution">
    <text evidence="2">The sequence shown here is derived from an EMBL/GenBank/DDBJ whole genome shotgun (WGS) entry which is preliminary data.</text>
</comment>
<dbReference type="EMBL" id="JAADZA010000030">
    <property type="protein sequence ID" value="NEV13760.1"/>
    <property type="molecule type" value="Genomic_DNA"/>
</dbReference>
<reference evidence="1 4" key="2">
    <citation type="submission" date="2020-08" db="EMBL/GenBank/DDBJ databases">
        <title>Genomic Encyclopedia of Type Strains, Phase IV (KMG-V): Genome sequencing to study the core and pangenomes of soil and plant-associated prokaryotes.</title>
        <authorList>
            <person name="Whitman W."/>
        </authorList>
    </citation>
    <scope>NUCLEOTIDE SEQUENCE [LARGE SCALE GENOMIC DNA]</scope>
    <source>
        <strain evidence="1 4">SEMIA 4059</strain>
    </source>
</reference>
<dbReference type="Proteomes" id="UP000471190">
    <property type="component" value="Unassembled WGS sequence"/>
</dbReference>
<evidence type="ECO:0000313" key="2">
    <source>
        <dbReference type="EMBL" id="NEV13760.1"/>
    </source>
</evidence>
<reference evidence="2 3" key="1">
    <citation type="submission" date="2020-02" db="EMBL/GenBank/DDBJ databases">
        <title>Draft genome sequence of Rhizobium tropici.</title>
        <authorList>
            <person name="Khayi S."/>
            <person name="Jemo M."/>
        </authorList>
    </citation>
    <scope>NUCLEOTIDE SEQUENCE [LARGE SCALE GENOMIC DNA]</scope>
    <source>
        <strain evidence="2 3">A12</strain>
    </source>
</reference>
<protein>
    <submittedName>
        <fullName evidence="2">Uncharacterized protein</fullName>
    </submittedName>
</protein>